<feature type="domain" description="Ty3 transposon capsid-like protein" evidence="2">
    <location>
        <begin position="109"/>
        <end position="237"/>
    </location>
</feature>
<proteinExistence type="predicted"/>
<accession>A0ABQ4ZKN9</accession>
<sequence>MSIQEKSFSDLQSSVSALNSTVLQLKKSIDEDVKAGLNVLIADYQSRMKLDTNPDSSFVTGGSPDRMDDQSNSKVNKPAYQLVNRLTKLEFPAFNGDGFKEWSYRCQQFFEIDETPEHLKIRLVAIHLSGEALSWHQAYMKEVDVRSLSWKKYLSEMRSYFMEGILSKPIIELRNLKLTSTVEQYNSEFNSLRNQVDVPPDILLDLYLGGLPAELLHTIHLFDPKTVNQAMRLARLQEGAYYALWGLDMPKSQSFHNDSSGYEKNRSSFSPSPSALLSPKFLPSVSQSQSTS</sequence>
<feature type="non-terminal residue" evidence="3">
    <location>
        <position position="292"/>
    </location>
</feature>
<evidence type="ECO:0000313" key="3">
    <source>
        <dbReference type="EMBL" id="GJS90799.1"/>
    </source>
</evidence>
<protein>
    <submittedName>
        <fullName evidence="3">Nuclear pore complex protein NUP62-like protein</fullName>
    </submittedName>
</protein>
<feature type="region of interest" description="Disordered" evidence="1">
    <location>
        <begin position="255"/>
        <end position="292"/>
    </location>
</feature>
<comment type="caution">
    <text evidence="3">The sequence shown here is derived from an EMBL/GenBank/DDBJ whole genome shotgun (WGS) entry which is preliminary data.</text>
</comment>
<gene>
    <name evidence="3" type="ORF">Tco_0773435</name>
</gene>
<name>A0ABQ4ZKN9_9ASTR</name>
<dbReference type="InterPro" id="IPR045358">
    <property type="entry name" value="Ty3_capsid"/>
</dbReference>
<dbReference type="EMBL" id="BQNB010011457">
    <property type="protein sequence ID" value="GJS90799.1"/>
    <property type="molecule type" value="Genomic_DNA"/>
</dbReference>
<evidence type="ECO:0000313" key="4">
    <source>
        <dbReference type="Proteomes" id="UP001151760"/>
    </source>
</evidence>
<dbReference type="Pfam" id="PF19259">
    <property type="entry name" value="Ty3_capsid"/>
    <property type="match status" value="1"/>
</dbReference>
<reference evidence="3" key="2">
    <citation type="submission" date="2022-01" db="EMBL/GenBank/DDBJ databases">
        <authorList>
            <person name="Yamashiro T."/>
            <person name="Shiraishi A."/>
            <person name="Satake H."/>
            <person name="Nakayama K."/>
        </authorList>
    </citation>
    <scope>NUCLEOTIDE SEQUENCE</scope>
</reference>
<dbReference type="Proteomes" id="UP001151760">
    <property type="component" value="Unassembled WGS sequence"/>
</dbReference>
<evidence type="ECO:0000256" key="1">
    <source>
        <dbReference type="SAM" id="MobiDB-lite"/>
    </source>
</evidence>
<evidence type="ECO:0000259" key="2">
    <source>
        <dbReference type="Pfam" id="PF19259"/>
    </source>
</evidence>
<feature type="compositionally biased region" description="Low complexity" evidence="1">
    <location>
        <begin position="267"/>
        <end position="284"/>
    </location>
</feature>
<reference evidence="3" key="1">
    <citation type="journal article" date="2022" name="Int. J. Mol. Sci.">
        <title>Draft Genome of Tanacetum Coccineum: Genomic Comparison of Closely Related Tanacetum-Family Plants.</title>
        <authorList>
            <person name="Yamashiro T."/>
            <person name="Shiraishi A."/>
            <person name="Nakayama K."/>
            <person name="Satake H."/>
        </authorList>
    </citation>
    <scope>NUCLEOTIDE SEQUENCE</scope>
</reference>
<keyword evidence="4" id="KW-1185">Reference proteome</keyword>
<feature type="region of interest" description="Disordered" evidence="1">
    <location>
        <begin position="53"/>
        <end position="73"/>
    </location>
</feature>
<organism evidence="3 4">
    <name type="scientific">Tanacetum coccineum</name>
    <dbReference type="NCBI Taxonomy" id="301880"/>
    <lineage>
        <taxon>Eukaryota</taxon>
        <taxon>Viridiplantae</taxon>
        <taxon>Streptophyta</taxon>
        <taxon>Embryophyta</taxon>
        <taxon>Tracheophyta</taxon>
        <taxon>Spermatophyta</taxon>
        <taxon>Magnoliopsida</taxon>
        <taxon>eudicotyledons</taxon>
        <taxon>Gunneridae</taxon>
        <taxon>Pentapetalae</taxon>
        <taxon>asterids</taxon>
        <taxon>campanulids</taxon>
        <taxon>Asterales</taxon>
        <taxon>Asteraceae</taxon>
        <taxon>Asteroideae</taxon>
        <taxon>Anthemideae</taxon>
        <taxon>Anthemidinae</taxon>
        <taxon>Tanacetum</taxon>
    </lineage>
</organism>